<organism evidence="1 2">
    <name type="scientific">Stakelama sediminis</name>
    <dbReference type="NCBI Taxonomy" id="463200"/>
    <lineage>
        <taxon>Bacteria</taxon>
        <taxon>Pseudomonadati</taxon>
        <taxon>Pseudomonadota</taxon>
        <taxon>Alphaproteobacteria</taxon>
        <taxon>Sphingomonadales</taxon>
        <taxon>Sphingomonadaceae</taxon>
        <taxon>Stakelama</taxon>
    </lineage>
</organism>
<dbReference type="AlphaFoldDB" id="A0A840YXB9"/>
<reference evidence="1 2" key="1">
    <citation type="submission" date="2020-08" db="EMBL/GenBank/DDBJ databases">
        <title>Genomic Encyclopedia of Type Strains, Phase IV (KMG-IV): sequencing the most valuable type-strain genomes for metagenomic binning, comparative biology and taxonomic classification.</title>
        <authorList>
            <person name="Goeker M."/>
        </authorList>
    </citation>
    <scope>NUCLEOTIDE SEQUENCE [LARGE SCALE GENOMIC DNA]</scope>
    <source>
        <strain evidence="1 2">DSM 27203</strain>
    </source>
</reference>
<evidence type="ECO:0000313" key="2">
    <source>
        <dbReference type="Proteomes" id="UP000554342"/>
    </source>
</evidence>
<dbReference type="RefSeq" id="WP_184001847.1">
    <property type="nucleotide sequence ID" value="NZ_BAABIF010000004.1"/>
</dbReference>
<protein>
    <submittedName>
        <fullName evidence="1">Uncharacterized protein</fullName>
    </submittedName>
</protein>
<gene>
    <name evidence="1" type="ORF">FHR23_001081</name>
</gene>
<accession>A0A840YXB9</accession>
<keyword evidence="2" id="KW-1185">Reference proteome</keyword>
<sequence>MAVVSALLLALAQGAVKPSCSPAHLEQCSDTNQLIWSDAFTAELKAFLGGMRGSYLFDDAPVFDQQREVLGGPPDVPQRLTNGDWLFTACRAHSCEEKGAVVLSPEGHILATGMLDFHCHKTPPYQAGCERGPTLDVFVAHHGDHRDAVAAMRRWAEAKAVELYRAEPESFAPFQGVEERGVLDERAMRDK</sequence>
<name>A0A840YXB9_9SPHN</name>
<dbReference type="EMBL" id="JACIJI010000001">
    <property type="protein sequence ID" value="MBB5718174.1"/>
    <property type="molecule type" value="Genomic_DNA"/>
</dbReference>
<dbReference type="Proteomes" id="UP000554342">
    <property type="component" value="Unassembled WGS sequence"/>
</dbReference>
<evidence type="ECO:0000313" key="1">
    <source>
        <dbReference type="EMBL" id="MBB5718174.1"/>
    </source>
</evidence>
<comment type="caution">
    <text evidence="1">The sequence shown here is derived from an EMBL/GenBank/DDBJ whole genome shotgun (WGS) entry which is preliminary data.</text>
</comment>
<proteinExistence type="predicted"/>